<dbReference type="PANTHER" id="PTHR12363">
    <property type="entry name" value="TRANSPORTIN 3 AND IMPORTIN 13"/>
    <property type="match status" value="1"/>
</dbReference>
<reference evidence="1 2" key="1">
    <citation type="submission" date="2013-11" db="EMBL/GenBank/DDBJ databases">
        <title>The Damaraland mole rat (Fukomys damarensis) genome and evolution of African mole rats.</title>
        <authorList>
            <person name="Gladyshev V.N."/>
            <person name="Fang X."/>
        </authorList>
    </citation>
    <scope>NUCLEOTIDE SEQUENCE [LARGE SCALE GENOMIC DNA]</scope>
    <source>
        <tissue evidence="1">Liver</tissue>
    </source>
</reference>
<dbReference type="AlphaFoldDB" id="A0A091DB44"/>
<gene>
    <name evidence="1" type="ORF">H920_11037</name>
</gene>
<dbReference type="EMBL" id="KN122898">
    <property type="protein sequence ID" value="KFO27495.1"/>
    <property type="molecule type" value="Genomic_DNA"/>
</dbReference>
<dbReference type="GO" id="GO:0005737">
    <property type="term" value="C:cytoplasm"/>
    <property type="evidence" value="ECO:0007669"/>
    <property type="project" value="TreeGrafter"/>
</dbReference>
<sequence>MANVYHVCQHSCFLYLGSTLVDEYGKEEGCRQGLLDMLQALCIPTFQLLEQQNGLQNHPDTVDDLFRLAAQFIQHSPVILLRSQVVIPLLQRAIISTTLDHRDANCSVMRFLRDHILTGVANDHEDDLELCKELIGQVMNRLGQLLHACYFCLPPPPCTLPDVAEVPWEIMQVDRLTCCRWLENYLKGLPKETGVGAVTVTQTTHRLSQTSH</sequence>
<dbReference type="Proteomes" id="UP000028990">
    <property type="component" value="Unassembled WGS sequence"/>
</dbReference>
<keyword evidence="2" id="KW-1185">Reference proteome</keyword>
<evidence type="ECO:0000313" key="1">
    <source>
        <dbReference type="EMBL" id="KFO27495.1"/>
    </source>
</evidence>
<dbReference type="Pfam" id="PF24139">
    <property type="entry name" value="TPR_TNPO3_IPO13_4th"/>
    <property type="match status" value="1"/>
</dbReference>
<dbReference type="InterPro" id="IPR058537">
    <property type="entry name" value="TPR_TNPO3_IPO13_4th"/>
</dbReference>
<dbReference type="PANTHER" id="PTHR12363:SF42">
    <property type="entry name" value="TRANSPORTIN-3"/>
    <property type="match status" value="1"/>
</dbReference>
<dbReference type="InterPro" id="IPR011989">
    <property type="entry name" value="ARM-like"/>
</dbReference>
<evidence type="ECO:0000313" key="2">
    <source>
        <dbReference type="Proteomes" id="UP000028990"/>
    </source>
</evidence>
<protein>
    <submittedName>
        <fullName evidence="1">Transportin-3</fullName>
    </submittedName>
</protein>
<organism evidence="1 2">
    <name type="scientific">Fukomys damarensis</name>
    <name type="common">Damaraland mole rat</name>
    <name type="synonym">Cryptomys damarensis</name>
    <dbReference type="NCBI Taxonomy" id="885580"/>
    <lineage>
        <taxon>Eukaryota</taxon>
        <taxon>Metazoa</taxon>
        <taxon>Chordata</taxon>
        <taxon>Craniata</taxon>
        <taxon>Vertebrata</taxon>
        <taxon>Euteleostomi</taxon>
        <taxon>Mammalia</taxon>
        <taxon>Eutheria</taxon>
        <taxon>Euarchontoglires</taxon>
        <taxon>Glires</taxon>
        <taxon>Rodentia</taxon>
        <taxon>Hystricomorpha</taxon>
        <taxon>Bathyergidae</taxon>
        <taxon>Fukomys</taxon>
    </lineage>
</organism>
<dbReference type="InterPro" id="IPR051345">
    <property type="entry name" value="Importin_beta-like_NTR"/>
</dbReference>
<dbReference type="Gene3D" id="1.25.10.10">
    <property type="entry name" value="Leucine-rich Repeat Variant"/>
    <property type="match status" value="1"/>
</dbReference>
<accession>A0A091DB44</accession>
<dbReference type="GO" id="GO:0006606">
    <property type="term" value="P:protein import into nucleus"/>
    <property type="evidence" value="ECO:0007669"/>
    <property type="project" value="TreeGrafter"/>
</dbReference>
<proteinExistence type="predicted"/>
<name>A0A091DB44_FUKDA</name>